<feature type="region of interest" description="Disordered" evidence="1">
    <location>
        <begin position="652"/>
        <end position="735"/>
    </location>
</feature>
<dbReference type="AlphaFoldDB" id="A0A9P4UB12"/>
<feature type="region of interest" description="Disordered" evidence="1">
    <location>
        <begin position="19"/>
        <end position="51"/>
    </location>
</feature>
<evidence type="ECO:0000313" key="3">
    <source>
        <dbReference type="Proteomes" id="UP000799764"/>
    </source>
</evidence>
<comment type="caution">
    <text evidence="2">The sequence shown here is derived from an EMBL/GenBank/DDBJ whole genome shotgun (WGS) entry which is preliminary data.</text>
</comment>
<feature type="region of interest" description="Disordered" evidence="1">
    <location>
        <begin position="277"/>
        <end position="305"/>
    </location>
</feature>
<reference evidence="2" key="1">
    <citation type="journal article" date="2020" name="Stud. Mycol.">
        <title>101 Dothideomycetes genomes: a test case for predicting lifestyles and emergence of pathogens.</title>
        <authorList>
            <person name="Haridas S."/>
            <person name="Albert R."/>
            <person name="Binder M."/>
            <person name="Bloem J."/>
            <person name="Labutti K."/>
            <person name="Salamov A."/>
            <person name="Andreopoulos B."/>
            <person name="Baker S."/>
            <person name="Barry K."/>
            <person name="Bills G."/>
            <person name="Bluhm B."/>
            <person name="Cannon C."/>
            <person name="Castanera R."/>
            <person name="Culley D."/>
            <person name="Daum C."/>
            <person name="Ezra D."/>
            <person name="Gonzalez J."/>
            <person name="Henrissat B."/>
            <person name="Kuo A."/>
            <person name="Liang C."/>
            <person name="Lipzen A."/>
            <person name="Lutzoni F."/>
            <person name="Magnuson J."/>
            <person name="Mondo S."/>
            <person name="Nolan M."/>
            <person name="Ohm R."/>
            <person name="Pangilinan J."/>
            <person name="Park H.-J."/>
            <person name="Ramirez L."/>
            <person name="Alfaro M."/>
            <person name="Sun H."/>
            <person name="Tritt A."/>
            <person name="Yoshinaga Y."/>
            <person name="Zwiers L.-H."/>
            <person name="Turgeon B."/>
            <person name="Goodwin S."/>
            <person name="Spatafora J."/>
            <person name="Crous P."/>
            <person name="Grigoriev I."/>
        </authorList>
    </citation>
    <scope>NUCLEOTIDE SEQUENCE</scope>
    <source>
        <strain evidence="2">CBS 690.94</strain>
    </source>
</reference>
<dbReference type="OrthoDB" id="3793694at2759"/>
<dbReference type="Proteomes" id="UP000799764">
    <property type="component" value="Unassembled WGS sequence"/>
</dbReference>
<feature type="compositionally biased region" description="Low complexity" evidence="1">
    <location>
        <begin position="686"/>
        <end position="697"/>
    </location>
</feature>
<organism evidence="2 3">
    <name type="scientific">Karstenula rhodostoma CBS 690.94</name>
    <dbReference type="NCBI Taxonomy" id="1392251"/>
    <lineage>
        <taxon>Eukaryota</taxon>
        <taxon>Fungi</taxon>
        <taxon>Dikarya</taxon>
        <taxon>Ascomycota</taxon>
        <taxon>Pezizomycotina</taxon>
        <taxon>Dothideomycetes</taxon>
        <taxon>Pleosporomycetidae</taxon>
        <taxon>Pleosporales</taxon>
        <taxon>Massarineae</taxon>
        <taxon>Didymosphaeriaceae</taxon>
        <taxon>Karstenula</taxon>
    </lineage>
</organism>
<dbReference type="EMBL" id="MU001502">
    <property type="protein sequence ID" value="KAF2443631.1"/>
    <property type="molecule type" value="Genomic_DNA"/>
</dbReference>
<protein>
    <submittedName>
        <fullName evidence="2">Uncharacterized protein</fullName>
    </submittedName>
</protein>
<feature type="compositionally biased region" description="Acidic residues" evidence="1">
    <location>
        <begin position="24"/>
        <end position="33"/>
    </location>
</feature>
<evidence type="ECO:0000256" key="1">
    <source>
        <dbReference type="SAM" id="MobiDB-lite"/>
    </source>
</evidence>
<keyword evidence="3" id="KW-1185">Reference proteome</keyword>
<name>A0A9P4UB12_9PLEO</name>
<gene>
    <name evidence="2" type="ORF">P171DRAFT_445018</name>
</gene>
<evidence type="ECO:0000313" key="2">
    <source>
        <dbReference type="EMBL" id="KAF2443631.1"/>
    </source>
</evidence>
<sequence length="735" mass="77727">MAEVPKLTLLSVASGDIAYPVTNEDGDNTEEQVPDSRKTRSRTPSPPVPLFTFSKSDSRTTWHRQATREQSYIQLVVEREGFPHGAVIADRLDPHLLFKVAPALQKRLEGRRIYVPRASCLDEETVESMVFGLLRCAGEGIPVPEPVDKKPVTMIRMHCVLVFFEMQKEAQDLEAKLWDSFQQVKLTPMDVLWIWDTFSGRIQSEPYTAPFAHQYVQMMAWQILNLDAVGMLNQDIRHLIELEKEPKYFTEAIGSRFKTHGLGKDPLVPETKTNVPVVTQTTKTETSRHTAKDTVGGQKNKSEPAVAKHVVQASTNEKPKFDNSTLITSTPGTKAPAFKSAGLTDVFTPPPPPPTPFGAPDPSTTKALPAGPKFDFARVLKNIRADSEAASQTTAKAVVKQPGMFTGIAEEEKQKKMGSNAQNSAAVPNGFNHQFGGAKASRSLEPNTTTLPPFSSSGFGVGAPSQPHFGGFGQPPTSAPIQAPTQPTASTNTVGFAWGAPGATQPTTSAPSQPTVGLRASAGSTFNLFGGANTSNTSTPTPSTQVPATNTGFNIFRTPQTSFQTSASTQAPLLDTGFNAFGGAAAASTGTPQGQFPNAGTAFSNSTSNVPFTGMFGAEGSNSSNNAGAFGAPTNNFVPFTPDTSAPVNTGFHTNTNFGGQAQPNGFGGQSQPQPSNGSPFGNPFGNSANNTGAGNNMFAFQGTSGGNAGATKSGATGGGMVRKIVKPTGAKRRR</sequence>
<feature type="compositionally biased region" description="Basic residues" evidence="1">
    <location>
        <begin position="724"/>
        <end position="735"/>
    </location>
</feature>
<accession>A0A9P4UB12</accession>
<proteinExistence type="predicted"/>
<feature type="compositionally biased region" description="Polar residues" evidence="1">
    <location>
        <begin position="652"/>
        <end position="680"/>
    </location>
</feature>